<feature type="compositionally biased region" description="Acidic residues" evidence="2">
    <location>
        <begin position="56"/>
        <end position="66"/>
    </location>
</feature>
<feature type="domain" description="Hpc2-related" evidence="3">
    <location>
        <begin position="222"/>
        <end position="269"/>
    </location>
</feature>
<reference evidence="5 6" key="1">
    <citation type="submission" date="2014-06" db="EMBL/GenBank/DDBJ databases">
        <title>Evolutionary Origins and Diversification of the Mycorrhizal Mutualists.</title>
        <authorList>
            <consortium name="DOE Joint Genome Institute"/>
            <consortium name="Mycorrhizal Genomics Consortium"/>
            <person name="Kohler A."/>
            <person name="Kuo A."/>
            <person name="Nagy L.G."/>
            <person name="Floudas D."/>
            <person name="Copeland A."/>
            <person name="Barry K.W."/>
            <person name="Cichocki N."/>
            <person name="Veneault-Fourrey C."/>
            <person name="LaButti K."/>
            <person name="Lindquist E.A."/>
            <person name="Lipzen A."/>
            <person name="Lundell T."/>
            <person name="Morin E."/>
            <person name="Murat C."/>
            <person name="Riley R."/>
            <person name="Ohm R."/>
            <person name="Sun H."/>
            <person name="Tunlid A."/>
            <person name="Henrissat B."/>
            <person name="Grigoriev I.V."/>
            <person name="Hibbett D.S."/>
            <person name="Martin F."/>
        </authorList>
    </citation>
    <scope>NUCLEOTIDE SEQUENCE [LARGE SCALE GENOMIC DNA]</scope>
    <source>
        <strain evidence="5 6">FD-325 SS-3</strain>
    </source>
</reference>
<gene>
    <name evidence="5" type="ORF">PLICRDRAFT_46617</name>
</gene>
<feature type="region of interest" description="Disordered" evidence="2">
    <location>
        <begin position="85"/>
        <end position="226"/>
    </location>
</feature>
<feature type="compositionally biased region" description="Pro residues" evidence="2">
    <location>
        <begin position="151"/>
        <end position="163"/>
    </location>
</feature>
<evidence type="ECO:0000259" key="4">
    <source>
        <dbReference type="Pfam" id="PF14075"/>
    </source>
</evidence>
<proteinExistence type="predicted"/>
<feature type="region of interest" description="Disordered" evidence="2">
    <location>
        <begin position="306"/>
        <end position="343"/>
    </location>
</feature>
<accession>A0A0C9SR20</accession>
<evidence type="ECO:0000256" key="2">
    <source>
        <dbReference type="SAM" id="MobiDB-lite"/>
    </source>
</evidence>
<feature type="region of interest" description="Disordered" evidence="2">
    <location>
        <begin position="1"/>
        <end position="66"/>
    </location>
</feature>
<feature type="compositionally biased region" description="Polar residues" evidence="2">
    <location>
        <begin position="27"/>
        <end position="36"/>
    </location>
</feature>
<sequence length="609" mass="66060">MSDPVEGEVKSDTESSPRPQPIPTDTDAASNTSRASSFVAREGSTSLHDESIDSVPEYDTEQVPDVVELDVDDVAAAAHRPALIVIPDADAPTASSSSTAASVPASPSAKPPSTSGKPPSTSGDPLSTSGVPPSTTAPTKPKSVRAHRPRSPSPSPPPPPPPLQTIRLDIKLGGPDNYEVNISGLAKSTGQRPATPVPLKHDTSDSEGDAEEGGEKPALKTRKKTRKSAVAEYYDLHDPFIDDSELAVDQRTFFAQTKQQGFYVSSGEVALLKDKTPSKKPKSKRAGILALSEHINASHAGPSRIVLEGTKDTPIPLLSDDEDKLGTKRKRHPSSLSEGGKKRKVDINDFSPELQSALDELKAAISKESWESKGKFPPSIKPILGRVALRAVELNEYGERFFALMPSLFPYNKFTMTKLIKRTVFADHTRVLVQRQDALLAALRELVDNGFENAKEEWRRNVGQWEKRQKKAKAEANAEAGAAALESAAGTPTPTPTVPREDSVDHEQDAPTTSHPPPMKYRLTDEMKVLVWRLVALSNDCCKLENEKNALEGSTLQVSEQGLRKVLYQKIVAAFPEGWMSSGQISREVSTMKKRLEKEAMEAENENEG</sequence>
<evidence type="ECO:0000313" key="5">
    <source>
        <dbReference type="EMBL" id="KII84232.1"/>
    </source>
</evidence>
<organism evidence="5 6">
    <name type="scientific">Plicaturopsis crispa FD-325 SS-3</name>
    <dbReference type="NCBI Taxonomy" id="944288"/>
    <lineage>
        <taxon>Eukaryota</taxon>
        <taxon>Fungi</taxon>
        <taxon>Dikarya</taxon>
        <taxon>Basidiomycota</taxon>
        <taxon>Agaricomycotina</taxon>
        <taxon>Agaricomycetes</taxon>
        <taxon>Agaricomycetidae</taxon>
        <taxon>Amylocorticiales</taxon>
        <taxon>Amylocorticiaceae</taxon>
        <taxon>Plicatura</taxon>
        <taxon>Plicaturopsis crispa</taxon>
    </lineage>
</organism>
<dbReference type="Pfam" id="PF08729">
    <property type="entry name" value="HUN"/>
    <property type="match status" value="1"/>
</dbReference>
<feature type="domain" description="Ubinuclein middle" evidence="4">
    <location>
        <begin position="349"/>
        <end position="587"/>
    </location>
</feature>
<feature type="compositionally biased region" description="Low complexity" evidence="2">
    <location>
        <begin position="132"/>
        <end position="141"/>
    </location>
</feature>
<evidence type="ECO:0008006" key="7">
    <source>
        <dbReference type="Google" id="ProtNLM"/>
    </source>
</evidence>
<evidence type="ECO:0000313" key="6">
    <source>
        <dbReference type="Proteomes" id="UP000053263"/>
    </source>
</evidence>
<dbReference type="InterPro" id="IPR026947">
    <property type="entry name" value="UBN_middle_dom"/>
</dbReference>
<keyword evidence="6" id="KW-1185">Reference proteome</keyword>
<dbReference type="OrthoDB" id="5576775at2759"/>
<evidence type="ECO:0000259" key="3">
    <source>
        <dbReference type="Pfam" id="PF08729"/>
    </source>
</evidence>
<name>A0A0C9SR20_PLICR</name>
<feature type="region of interest" description="Disordered" evidence="2">
    <location>
        <begin position="463"/>
        <end position="520"/>
    </location>
</feature>
<dbReference type="EMBL" id="KN832572">
    <property type="protein sequence ID" value="KII84232.1"/>
    <property type="molecule type" value="Genomic_DNA"/>
</dbReference>
<dbReference type="InterPro" id="IPR014840">
    <property type="entry name" value="HRD"/>
</dbReference>
<evidence type="ECO:0000256" key="1">
    <source>
        <dbReference type="ARBA" id="ARBA00022553"/>
    </source>
</evidence>
<dbReference type="AlphaFoldDB" id="A0A0C9SR20"/>
<keyword evidence="1" id="KW-0597">Phosphoprotein</keyword>
<feature type="compositionally biased region" description="Low complexity" evidence="2">
    <location>
        <begin position="475"/>
        <end position="492"/>
    </location>
</feature>
<dbReference type="Proteomes" id="UP000053263">
    <property type="component" value="Unassembled WGS sequence"/>
</dbReference>
<dbReference type="HOGENOM" id="CLU_022330_0_0_1"/>
<feature type="compositionally biased region" description="Low complexity" evidence="2">
    <location>
        <begin position="87"/>
        <end position="125"/>
    </location>
</feature>
<dbReference type="Pfam" id="PF14075">
    <property type="entry name" value="UBN_AB"/>
    <property type="match status" value="1"/>
</dbReference>
<protein>
    <recommendedName>
        <fullName evidence="7">Ubinuclein middle domain-containing protein</fullName>
    </recommendedName>
</protein>
<feature type="compositionally biased region" description="Basic and acidic residues" evidence="2">
    <location>
        <begin position="499"/>
        <end position="509"/>
    </location>
</feature>